<comment type="caution">
    <text evidence="6">Lacks conserved residue(s) required for the propagation of feature annotation.</text>
</comment>
<dbReference type="InterPro" id="IPR029494">
    <property type="entry name" value="DarT"/>
</dbReference>
<proteinExistence type="inferred from homology"/>
<evidence type="ECO:0000256" key="3">
    <source>
        <dbReference type="ARBA" id="ARBA00022679"/>
    </source>
</evidence>
<evidence type="ECO:0000256" key="5">
    <source>
        <dbReference type="ARBA" id="ARBA00023125"/>
    </source>
</evidence>
<comment type="caution">
    <text evidence="8">The sequence shown here is derived from an EMBL/GenBank/DDBJ whole genome shotgun (WGS) entry which is preliminary data.</text>
</comment>
<evidence type="ECO:0000259" key="7">
    <source>
        <dbReference type="PROSITE" id="PS52018"/>
    </source>
</evidence>
<name>A0ABW3JKE1_9FLAO</name>
<reference evidence="9" key="1">
    <citation type="journal article" date="2019" name="Int. J. Syst. Evol. Microbiol.">
        <title>The Global Catalogue of Microorganisms (GCM) 10K type strain sequencing project: providing services to taxonomists for standard genome sequencing and annotation.</title>
        <authorList>
            <consortium name="The Broad Institute Genomics Platform"/>
            <consortium name="The Broad Institute Genome Sequencing Center for Infectious Disease"/>
            <person name="Wu L."/>
            <person name="Ma J."/>
        </authorList>
    </citation>
    <scope>NUCLEOTIDE SEQUENCE [LARGE SCALE GENOMIC DNA]</scope>
    <source>
        <strain evidence="9">CCUG 62414</strain>
    </source>
</reference>
<evidence type="ECO:0000256" key="4">
    <source>
        <dbReference type="ARBA" id="ARBA00022695"/>
    </source>
</evidence>
<keyword evidence="3" id="KW-0808">Transferase</keyword>
<keyword evidence="1 6" id="KW-1277">Toxin-antitoxin system</keyword>
<evidence type="ECO:0000256" key="6">
    <source>
        <dbReference type="PROSITE-ProRule" id="PRU01362"/>
    </source>
</evidence>
<organism evidence="8 9">
    <name type="scientific">Mariniflexile jejuense</name>
    <dbReference type="NCBI Taxonomy" id="1173582"/>
    <lineage>
        <taxon>Bacteria</taxon>
        <taxon>Pseudomonadati</taxon>
        <taxon>Bacteroidota</taxon>
        <taxon>Flavobacteriia</taxon>
        <taxon>Flavobacteriales</taxon>
        <taxon>Flavobacteriaceae</taxon>
        <taxon>Mariniflexile</taxon>
    </lineage>
</organism>
<dbReference type="EMBL" id="JBHTJI010000001">
    <property type="protein sequence ID" value="MFD0990595.1"/>
    <property type="molecule type" value="Genomic_DNA"/>
</dbReference>
<dbReference type="PROSITE" id="PS52018">
    <property type="entry name" value="DART"/>
    <property type="match status" value="1"/>
</dbReference>
<evidence type="ECO:0000256" key="1">
    <source>
        <dbReference type="ARBA" id="ARBA00022649"/>
    </source>
</evidence>
<dbReference type="Pfam" id="PF14487">
    <property type="entry name" value="DarT"/>
    <property type="match status" value="1"/>
</dbReference>
<evidence type="ECO:0000313" key="8">
    <source>
        <dbReference type="EMBL" id="MFD0990595.1"/>
    </source>
</evidence>
<keyword evidence="9" id="KW-1185">Reference proteome</keyword>
<dbReference type="Proteomes" id="UP001597061">
    <property type="component" value="Unassembled WGS sequence"/>
</dbReference>
<comment type="similarity">
    <text evidence="6">Belongs to the DarT ADP-ribosyltransferase family.</text>
</comment>
<keyword evidence="5 6" id="KW-0238">DNA-binding</keyword>
<sequence length="196" mass="22606">MTHIDNILHIFENGITHKNSQNSNKKFKSIGDNSLINTREDFLLSNKKYLGSYIPFYFGKRTPMLYVIQKGFNGVTATNKEYIVYCVSSVQKIIDLKIPFVYTNGHATNGLSDFYYKDSVNSIEENVDFVAVKKKYWTDENDLDLKRRKEAEFLVESDIPVTAIIAFVVYNDNAKDKLTSLGIDSNLIHIIPKYYF</sequence>
<dbReference type="RefSeq" id="WP_379926189.1">
    <property type="nucleotide sequence ID" value="NZ_JBHTJI010000001.1"/>
</dbReference>
<evidence type="ECO:0000256" key="2">
    <source>
        <dbReference type="ARBA" id="ARBA00022676"/>
    </source>
</evidence>
<feature type="domain" description="DarT" evidence="7">
    <location>
        <begin position="1"/>
        <end position="196"/>
    </location>
</feature>
<protein>
    <submittedName>
        <fullName evidence="8">DUF4433 domain-containing protein</fullName>
    </submittedName>
</protein>
<gene>
    <name evidence="8" type="ORF">ACFQ1R_10845</name>
</gene>
<keyword evidence="2" id="KW-0328">Glycosyltransferase</keyword>
<evidence type="ECO:0000313" key="9">
    <source>
        <dbReference type="Proteomes" id="UP001597061"/>
    </source>
</evidence>
<accession>A0ABW3JKE1</accession>
<keyword evidence="4" id="KW-0548">Nucleotidyltransferase</keyword>